<dbReference type="PANTHER" id="PTHR43135:SF3">
    <property type="entry name" value="ALPHA-D-RIBOSE 1-METHYLPHOSPHONATE 5-TRIPHOSPHATE DIPHOSPHATASE"/>
    <property type="match status" value="1"/>
</dbReference>
<keyword evidence="1" id="KW-0732">Signal</keyword>
<dbReference type="GO" id="GO:0016810">
    <property type="term" value="F:hydrolase activity, acting on carbon-nitrogen (but not peptide) bonds"/>
    <property type="evidence" value="ECO:0007669"/>
    <property type="project" value="InterPro"/>
</dbReference>
<keyword evidence="4" id="KW-1185">Reference proteome</keyword>
<dbReference type="InterPro" id="IPR011059">
    <property type="entry name" value="Metal-dep_hydrolase_composite"/>
</dbReference>
<dbReference type="PANTHER" id="PTHR43135">
    <property type="entry name" value="ALPHA-D-RIBOSE 1-METHYLPHOSPHONATE 5-TRIPHOSPHATE DIPHOSPHATASE"/>
    <property type="match status" value="1"/>
</dbReference>
<dbReference type="SUPFAM" id="SSF51556">
    <property type="entry name" value="Metallo-dependent hydrolases"/>
    <property type="match status" value="1"/>
</dbReference>
<organism evidence="3 4">
    <name type="scientific">Taibaiella chishuiensis</name>
    <dbReference type="NCBI Taxonomy" id="1434707"/>
    <lineage>
        <taxon>Bacteria</taxon>
        <taxon>Pseudomonadati</taxon>
        <taxon>Bacteroidota</taxon>
        <taxon>Chitinophagia</taxon>
        <taxon>Chitinophagales</taxon>
        <taxon>Chitinophagaceae</taxon>
        <taxon>Taibaiella</taxon>
    </lineage>
</organism>
<accession>A0A2P8DB27</accession>
<dbReference type="Pfam" id="PF01979">
    <property type="entry name" value="Amidohydro_1"/>
    <property type="match status" value="1"/>
</dbReference>
<dbReference type="SUPFAM" id="SSF51338">
    <property type="entry name" value="Composite domain of metallo-dependent hydrolases"/>
    <property type="match status" value="1"/>
</dbReference>
<dbReference type="InterPro" id="IPR051781">
    <property type="entry name" value="Metallo-dep_Hydrolase"/>
</dbReference>
<protein>
    <submittedName>
        <fullName evidence="3">Imidazolonepropionase-like amidohydrolase</fullName>
    </submittedName>
</protein>
<sequence>MKKIATFISCMFGALALHAGDILIRDINLIPMTGKKVIAGQSVLIRDGRILAIGKNAGSRAEAGAQVIEGKGRYLMPGLTDMHVHLPEPARTDTLLLMNIAAGVTHIRVTNARKLQQQELKQRLAQAAAPVSPKIIYSYLIGKQVQRDEKTLDSLMLALKQQQIRFIKLFSVADEKAFDQLMAAARRNGMTVYGHYPAYAQGEKMIPLPMDKVLASGFGSIEHLGGYEDLEQAAAISKAVKQTRQHGVFNCPTLDWDMIGFDQLYPDAYRQRITYNLVPAKYTGYWEKKYTEDIEKAGGSAKVIADRDAHRPVLARKQEVLKQLAANNCPLLIGSDATGVFQADGFNVYEEMMNWSRAGLDNYTILKSATHTAALFAGEADRWGTIEAGKDADLIILEQNPLEDISNITTVCTTLIDGRIYHKKDIMAQL</sequence>
<dbReference type="InterPro" id="IPR032466">
    <property type="entry name" value="Metal_Hydrolase"/>
</dbReference>
<feature type="signal peptide" evidence="1">
    <location>
        <begin position="1"/>
        <end position="19"/>
    </location>
</feature>
<keyword evidence="3" id="KW-0378">Hydrolase</keyword>
<comment type="caution">
    <text evidence="3">The sequence shown here is derived from an EMBL/GenBank/DDBJ whole genome shotgun (WGS) entry which is preliminary data.</text>
</comment>
<dbReference type="Gene3D" id="2.30.40.10">
    <property type="entry name" value="Urease, subunit C, domain 1"/>
    <property type="match status" value="2"/>
</dbReference>
<dbReference type="Proteomes" id="UP000240572">
    <property type="component" value="Unassembled WGS sequence"/>
</dbReference>
<dbReference type="RefSeq" id="WP_146146637.1">
    <property type="nucleotide sequence ID" value="NZ_PYGD01000001.1"/>
</dbReference>
<evidence type="ECO:0000313" key="3">
    <source>
        <dbReference type="EMBL" id="PSK94405.1"/>
    </source>
</evidence>
<dbReference type="Gene3D" id="3.20.20.140">
    <property type="entry name" value="Metal-dependent hydrolases"/>
    <property type="match status" value="1"/>
</dbReference>
<name>A0A2P8DB27_9BACT</name>
<evidence type="ECO:0000313" key="4">
    <source>
        <dbReference type="Proteomes" id="UP000240572"/>
    </source>
</evidence>
<dbReference type="AlphaFoldDB" id="A0A2P8DB27"/>
<reference evidence="3 4" key="1">
    <citation type="submission" date="2018-03" db="EMBL/GenBank/DDBJ databases">
        <title>Genomic Encyclopedia of Type Strains, Phase III (KMG-III): the genomes of soil and plant-associated and newly described type strains.</title>
        <authorList>
            <person name="Whitman W."/>
        </authorList>
    </citation>
    <scope>NUCLEOTIDE SEQUENCE [LARGE SCALE GENOMIC DNA]</scope>
    <source>
        <strain evidence="3 4">CGMCC 1.12700</strain>
    </source>
</reference>
<evidence type="ECO:0000256" key="1">
    <source>
        <dbReference type="SAM" id="SignalP"/>
    </source>
</evidence>
<feature type="domain" description="Amidohydrolase-related" evidence="2">
    <location>
        <begin position="74"/>
        <end position="420"/>
    </location>
</feature>
<gene>
    <name evidence="3" type="ORF">B0I18_101561</name>
</gene>
<dbReference type="EMBL" id="PYGD01000001">
    <property type="protein sequence ID" value="PSK94405.1"/>
    <property type="molecule type" value="Genomic_DNA"/>
</dbReference>
<dbReference type="InterPro" id="IPR006680">
    <property type="entry name" value="Amidohydro-rel"/>
</dbReference>
<feature type="chain" id="PRO_5015162862" evidence="1">
    <location>
        <begin position="20"/>
        <end position="430"/>
    </location>
</feature>
<proteinExistence type="predicted"/>
<evidence type="ECO:0000259" key="2">
    <source>
        <dbReference type="Pfam" id="PF01979"/>
    </source>
</evidence>
<dbReference type="OrthoDB" id="9797498at2"/>